<feature type="transmembrane region" description="Helical" evidence="5">
    <location>
        <begin position="58"/>
        <end position="80"/>
    </location>
</feature>
<accession>A0A9D7T9M8</accession>
<feature type="transmembrane region" description="Helical" evidence="5">
    <location>
        <begin position="222"/>
        <end position="243"/>
    </location>
</feature>
<dbReference type="GO" id="GO:0030026">
    <property type="term" value="P:intracellular manganese ion homeostasis"/>
    <property type="evidence" value="ECO:0007669"/>
    <property type="project" value="InterPro"/>
</dbReference>
<feature type="transmembrane region" description="Helical" evidence="5">
    <location>
        <begin position="187"/>
        <end position="210"/>
    </location>
</feature>
<feature type="transmembrane region" description="Helical" evidence="5">
    <location>
        <begin position="30"/>
        <end position="52"/>
    </location>
</feature>
<organism evidence="6 7">
    <name type="scientific">Candidatus Phosphoribacter hodrii</name>
    <dbReference type="NCBI Taxonomy" id="2953743"/>
    <lineage>
        <taxon>Bacteria</taxon>
        <taxon>Bacillati</taxon>
        <taxon>Actinomycetota</taxon>
        <taxon>Actinomycetes</taxon>
        <taxon>Micrococcales</taxon>
        <taxon>Dermatophilaceae</taxon>
        <taxon>Candidatus Phosphoribacter</taxon>
    </lineage>
</organism>
<proteinExistence type="predicted"/>
<reference evidence="6" key="1">
    <citation type="submission" date="2020-10" db="EMBL/GenBank/DDBJ databases">
        <title>Connecting structure to function with the recovery of over 1000 high-quality activated sludge metagenome-assembled genomes encoding full-length rRNA genes using long-read sequencing.</title>
        <authorList>
            <person name="Singleton C.M."/>
            <person name="Petriglieri F."/>
            <person name="Kristensen J.M."/>
            <person name="Kirkegaard R.H."/>
            <person name="Michaelsen T.Y."/>
            <person name="Andersen M.H."/>
            <person name="Karst S.M."/>
            <person name="Dueholm M.S."/>
            <person name="Nielsen P.H."/>
            <person name="Albertsen M."/>
        </authorList>
    </citation>
    <scope>NUCLEOTIDE SEQUENCE</scope>
    <source>
        <strain evidence="6">Ribe_18-Q3-R11-54_MAXAC.001</strain>
    </source>
</reference>
<keyword evidence="4 5" id="KW-0472">Membrane</keyword>
<gene>
    <name evidence="6" type="ORF">IPP00_05470</name>
</gene>
<protein>
    <submittedName>
        <fullName evidence="6">VIT family protein</fullName>
    </submittedName>
</protein>
<evidence type="ECO:0000256" key="5">
    <source>
        <dbReference type="SAM" id="Phobius"/>
    </source>
</evidence>
<evidence type="ECO:0000313" key="6">
    <source>
        <dbReference type="EMBL" id="MBL0003444.1"/>
    </source>
</evidence>
<dbReference type="InterPro" id="IPR008217">
    <property type="entry name" value="Ccc1_fam"/>
</dbReference>
<dbReference type="PANTHER" id="PTHR31851">
    <property type="entry name" value="FE(2+)/MN(2+) TRANSPORTER PCL1"/>
    <property type="match status" value="1"/>
</dbReference>
<feature type="transmembrane region" description="Helical" evidence="5">
    <location>
        <begin position="160"/>
        <end position="181"/>
    </location>
</feature>
<dbReference type="GO" id="GO:0005384">
    <property type="term" value="F:manganese ion transmembrane transporter activity"/>
    <property type="evidence" value="ECO:0007669"/>
    <property type="project" value="InterPro"/>
</dbReference>
<dbReference type="Proteomes" id="UP000886632">
    <property type="component" value="Unassembled WGS sequence"/>
</dbReference>
<evidence type="ECO:0000256" key="3">
    <source>
        <dbReference type="ARBA" id="ARBA00022989"/>
    </source>
</evidence>
<evidence type="ECO:0000256" key="4">
    <source>
        <dbReference type="ARBA" id="ARBA00023136"/>
    </source>
</evidence>
<name>A0A9D7T9M8_9MICO</name>
<keyword evidence="3 5" id="KW-1133">Transmembrane helix</keyword>
<evidence type="ECO:0000256" key="2">
    <source>
        <dbReference type="ARBA" id="ARBA00022692"/>
    </source>
</evidence>
<dbReference type="CDD" id="cd02432">
    <property type="entry name" value="Nodulin-21_like_1"/>
    <property type="match status" value="1"/>
</dbReference>
<dbReference type="AlphaFoldDB" id="A0A9D7T9M8"/>
<sequence length="244" mass="24593">MSAHSRPPRPSHAWYESQGNLGGRLNSLRAAVLGANDGIVSVAGLVIGVAGATSDRQALVVAGLAGLSAGAMSMAVGEYVSVSAQRDSEKGMLAIEAAELAAMPEAELSELEGLLGEAGMSEQTAKAAARELTEHDALGTHARVELDIDPSHDRANPVTAALASLGAFIAGGLIPFLAVLFAPNSAAVLVTVIAVVVALAITGFTSARLGRAPEGRAVARNVLGGLFAMGVTYLIGNLFGTAIS</sequence>
<evidence type="ECO:0000313" key="7">
    <source>
        <dbReference type="Proteomes" id="UP000886632"/>
    </source>
</evidence>
<keyword evidence="2 5" id="KW-0812">Transmembrane</keyword>
<dbReference type="EMBL" id="JADKGK010000011">
    <property type="protein sequence ID" value="MBL0003444.1"/>
    <property type="molecule type" value="Genomic_DNA"/>
</dbReference>
<evidence type="ECO:0000256" key="1">
    <source>
        <dbReference type="ARBA" id="ARBA00004127"/>
    </source>
</evidence>
<dbReference type="Pfam" id="PF01988">
    <property type="entry name" value="VIT1"/>
    <property type="match status" value="1"/>
</dbReference>
<comment type="subcellular location">
    <subcellularLocation>
        <location evidence="1">Endomembrane system</location>
        <topology evidence="1">Multi-pass membrane protein</topology>
    </subcellularLocation>
</comment>
<dbReference type="GO" id="GO:0012505">
    <property type="term" value="C:endomembrane system"/>
    <property type="evidence" value="ECO:0007669"/>
    <property type="project" value="UniProtKB-SubCell"/>
</dbReference>
<comment type="caution">
    <text evidence="6">The sequence shown here is derived from an EMBL/GenBank/DDBJ whole genome shotgun (WGS) entry which is preliminary data.</text>
</comment>